<sequence length="204" mass="22792">MAFPDDVLTDEEEVVLHLHPHAKAAVWPILVLLAALAAVILVWVMLPPTTGGLIGVCVVGAVAVFVGVTRGVWPLLVWRTTHYVFTDERILLQDGVVARERRDLPLNRVNDHVAHQSLFERMLGCGTLTVDSIGEQSAVMLSVPQVQQVQTTLYELIETDRELRPEEDEEEQEPDPEPPVARQRGAGRRSPWRSLRPAGPRPRR</sequence>
<dbReference type="InterPro" id="IPR005182">
    <property type="entry name" value="YdbS-like_PH"/>
</dbReference>
<dbReference type="Pfam" id="PF03703">
    <property type="entry name" value="bPH_2"/>
    <property type="match status" value="1"/>
</dbReference>
<feature type="domain" description="YdbS-like PH" evidence="3">
    <location>
        <begin position="78"/>
        <end position="152"/>
    </location>
</feature>
<comment type="caution">
    <text evidence="4">The sequence shown here is derived from an EMBL/GenBank/DDBJ whole genome shotgun (WGS) entry which is preliminary data.</text>
</comment>
<dbReference type="PANTHER" id="PTHR37938:SF1">
    <property type="entry name" value="BLL0215 PROTEIN"/>
    <property type="match status" value="1"/>
</dbReference>
<feature type="transmembrane region" description="Helical" evidence="2">
    <location>
        <begin position="52"/>
        <end position="73"/>
    </location>
</feature>
<evidence type="ECO:0000313" key="4">
    <source>
        <dbReference type="EMBL" id="OJF09642.1"/>
    </source>
</evidence>
<organism evidence="4 5">
    <name type="scientific">Couchioplanes caeruleus subsp. caeruleus</name>
    <dbReference type="NCBI Taxonomy" id="56427"/>
    <lineage>
        <taxon>Bacteria</taxon>
        <taxon>Bacillati</taxon>
        <taxon>Actinomycetota</taxon>
        <taxon>Actinomycetes</taxon>
        <taxon>Micromonosporales</taxon>
        <taxon>Micromonosporaceae</taxon>
        <taxon>Couchioplanes</taxon>
    </lineage>
</organism>
<evidence type="ECO:0000259" key="3">
    <source>
        <dbReference type="Pfam" id="PF03703"/>
    </source>
</evidence>
<dbReference type="RefSeq" id="WP_071810046.1">
    <property type="nucleotide sequence ID" value="NZ_MEIA01000553.1"/>
</dbReference>
<name>A0A1K0FX32_9ACTN</name>
<reference evidence="4 5" key="1">
    <citation type="submission" date="2016-09" db="EMBL/GenBank/DDBJ databases">
        <title>Couchioplanes caeruleus draft genome sequence.</title>
        <authorList>
            <person name="Sheehan J."/>
            <person name="Caffrey P."/>
        </authorList>
    </citation>
    <scope>NUCLEOTIDE SEQUENCE [LARGE SCALE GENOMIC DNA]</scope>
    <source>
        <strain evidence="4 5">DSM 43634</strain>
    </source>
</reference>
<keyword evidence="2" id="KW-0812">Transmembrane</keyword>
<keyword evidence="2" id="KW-0472">Membrane</keyword>
<feature type="transmembrane region" description="Helical" evidence="2">
    <location>
        <begin position="25"/>
        <end position="46"/>
    </location>
</feature>
<keyword evidence="5" id="KW-1185">Reference proteome</keyword>
<dbReference type="PANTHER" id="PTHR37938">
    <property type="entry name" value="BLL0215 PROTEIN"/>
    <property type="match status" value="1"/>
</dbReference>
<feature type="compositionally biased region" description="Acidic residues" evidence="1">
    <location>
        <begin position="165"/>
        <end position="176"/>
    </location>
</feature>
<protein>
    <recommendedName>
        <fullName evidence="3">YdbS-like PH domain-containing protein</fullName>
    </recommendedName>
</protein>
<gene>
    <name evidence="4" type="ORF">BG844_36355</name>
</gene>
<dbReference type="AlphaFoldDB" id="A0A1K0FX32"/>
<evidence type="ECO:0000256" key="2">
    <source>
        <dbReference type="SAM" id="Phobius"/>
    </source>
</evidence>
<proteinExistence type="predicted"/>
<dbReference type="Proteomes" id="UP000182486">
    <property type="component" value="Unassembled WGS sequence"/>
</dbReference>
<keyword evidence="2" id="KW-1133">Transmembrane helix</keyword>
<evidence type="ECO:0000256" key="1">
    <source>
        <dbReference type="SAM" id="MobiDB-lite"/>
    </source>
</evidence>
<feature type="region of interest" description="Disordered" evidence="1">
    <location>
        <begin position="160"/>
        <end position="204"/>
    </location>
</feature>
<evidence type="ECO:0000313" key="5">
    <source>
        <dbReference type="Proteomes" id="UP000182486"/>
    </source>
</evidence>
<accession>A0A1K0FX32</accession>
<dbReference type="EMBL" id="MEIA01000553">
    <property type="protein sequence ID" value="OJF09642.1"/>
    <property type="molecule type" value="Genomic_DNA"/>
</dbReference>